<evidence type="ECO:0000256" key="14">
    <source>
        <dbReference type="ARBA" id="ARBA00024983"/>
    </source>
</evidence>
<feature type="domain" description="Fibronectin type III-like" evidence="20">
    <location>
        <begin position="733"/>
        <end position="803"/>
    </location>
</feature>
<dbReference type="EC" id="3.2.1.21" evidence="5"/>
<dbReference type="InterPro" id="IPR036881">
    <property type="entry name" value="Glyco_hydro_3_C_sf"/>
</dbReference>
<evidence type="ECO:0000256" key="16">
    <source>
        <dbReference type="ARBA" id="ARBA00041276"/>
    </source>
</evidence>
<dbReference type="SMART" id="SM01217">
    <property type="entry name" value="Fn3_like"/>
    <property type="match status" value="1"/>
</dbReference>
<dbReference type="STRING" id="1047168.A0A0F4GZP6"/>
<dbReference type="EMBL" id="LAFY01000274">
    <property type="protein sequence ID" value="KJY01686.1"/>
    <property type="molecule type" value="Genomic_DNA"/>
</dbReference>
<dbReference type="GO" id="GO:0005576">
    <property type="term" value="C:extracellular region"/>
    <property type="evidence" value="ECO:0007669"/>
    <property type="project" value="UniProtKB-SubCell"/>
</dbReference>
<comment type="subcellular location">
    <subcellularLocation>
        <location evidence="2">Secreted</location>
    </subcellularLocation>
</comment>
<evidence type="ECO:0000256" key="15">
    <source>
        <dbReference type="ARBA" id="ARBA00039579"/>
    </source>
</evidence>
<dbReference type="Pfam" id="PF00933">
    <property type="entry name" value="Glyco_hydro_3"/>
    <property type="match status" value="1"/>
</dbReference>
<dbReference type="Proteomes" id="UP000033647">
    <property type="component" value="Unassembled WGS sequence"/>
</dbReference>
<dbReference type="InterPro" id="IPR036962">
    <property type="entry name" value="Glyco_hydro_3_N_sf"/>
</dbReference>
<comment type="similarity">
    <text evidence="4">Belongs to the glycosyl hydrolase 3 family.</text>
</comment>
<accession>A0A0F4GZP6</accession>
<comment type="pathway">
    <text evidence="3">Glycan metabolism; cellulose degradation.</text>
</comment>
<dbReference type="PRINTS" id="PR00133">
    <property type="entry name" value="GLHYDRLASE3"/>
</dbReference>
<dbReference type="FunFam" id="2.60.40.10:FF:000757">
    <property type="entry name" value="Beta-glucosidase G"/>
    <property type="match status" value="1"/>
</dbReference>
<evidence type="ECO:0000256" key="2">
    <source>
        <dbReference type="ARBA" id="ARBA00004613"/>
    </source>
</evidence>
<dbReference type="GO" id="GO:0008422">
    <property type="term" value="F:beta-glucosidase activity"/>
    <property type="evidence" value="ECO:0007669"/>
    <property type="project" value="UniProtKB-EC"/>
</dbReference>
<dbReference type="SUPFAM" id="SSF51445">
    <property type="entry name" value="(Trans)glycosidases"/>
    <property type="match status" value="1"/>
</dbReference>
<organism evidence="21 22">
    <name type="scientific">Zymoseptoria brevis</name>
    <dbReference type="NCBI Taxonomy" id="1047168"/>
    <lineage>
        <taxon>Eukaryota</taxon>
        <taxon>Fungi</taxon>
        <taxon>Dikarya</taxon>
        <taxon>Ascomycota</taxon>
        <taxon>Pezizomycotina</taxon>
        <taxon>Dothideomycetes</taxon>
        <taxon>Dothideomycetidae</taxon>
        <taxon>Mycosphaerellales</taxon>
        <taxon>Mycosphaerellaceae</taxon>
        <taxon>Zymoseptoria</taxon>
    </lineage>
</organism>
<comment type="catalytic activity">
    <reaction evidence="1">
        <text>Hydrolysis of terminal, non-reducing beta-D-glucosyl residues with release of beta-D-glucose.</text>
        <dbReference type="EC" id="3.2.1.21"/>
    </reaction>
</comment>
<evidence type="ECO:0000256" key="17">
    <source>
        <dbReference type="ARBA" id="ARBA00041601"/>
    </source>
</evidence>
<keyword evidence="22" id="KW-1185">Reference proteome</keyword>
<keyword evidence="6" id="KW-0964">Secreted</keyword>
<reference evidence="21 22" key="1">
    <citation type="submission" date="2015-03" db="EMBL/GenBank/DDBJ databases">
        <title>RNA-seq based gene annotation and comparative genomics of four Zymoseptoria species reveal species-specific pathogenicity related genes and transposable element activity.</title>
        <authorList>
            <person name="Grandaubert J."/>
            <person name="Bhattacharyya A."/>
            <person name="Stukenbrock E.H."/>
        </authorList>
    </citation>
    <scope>NUCLEOTIDE SEQUENCE [LARGE SCALE GENOMIC DNA]</scope>
    <source>
        <strain evidence="21 22">Zb18110</strain>
    </source>
</reference>
<evidence type="ECO:0000256" key="11">
    <source>
        <dbReference type="ARBA" id="ARBA00023277"/>
    </source>
</evidence>
<dbReference type="Gene3D" id="2.60.40.10">
    <property type="entry name" value="Immunoglobulins"/>
    <property type="match status" value="1"/>
</dbReference>
<dbReference type="InterPro" id="IPR013783">
    <property type="entry name" value="Ig-like_fold"/>
</dbReference>
<comment type="function">
    <text evidence="14">Beta-glucosidases are one of a number of cellulolytic enzymes involved in the degradation of cellulosic biomass. Catalyzes the last step releasing glucose from the inhibitory cellobiose.</text>
</comment>
<evidence type="ECO:0000256" key="7">
    <source>
        <dbReference type="ARBA" id="ARBA00022729"/>
    </source>
</evidence>
<dbReference type="AlphaFoldDB" id="A0A0F4GZP6"/>
<evidence type="ECO:0000256" key="10">
    <source>
        <dbReference type="ARBA" id="ARBA00023180"/>
    </source>
</evidence>
<protein>
    <recommendedName>
        <fullName evidence="15">Probable beta-glucosidase G</fullName>
        <ecNumber evidence="5">3.2.1.21</ecNumber>
    </recommendedName>
    <alternativeName>
        <fullName evidence="16">Beta-D-glucoside glucohydrolase G</fullName>
    </alternativeName>
    <alternativeName>
        <fullName evidence="17">Cellobiase G</fullName>
    </alternativeName>
    <alternativeName>
        <fullName evidence="18">Gentiobiase G</fullName>
    </alternativeName>
</protein>
<evidence type="ECO:0000256" key="4">
    <source>
        <dbReference type="ARBA" id="ARBA00005336"/>
    </source>
</evidence>
<feature type="signal peptide" evidence="19">
    <location>
        <begin position="1"/>
        <end position="19"/>
    </location>
</feature>
<evidence type="ECO:0000256" key="12">
    <source>
        <dbReference type="ARBA" id="ARBA00023295"/>
    </source>
</evidence>
<dbReference type="PANTHER" id="PTHR42715">
    <property type="entry name" value="BETA-GLUCOSIDASE"/>
    <property type="match status" value="1"/>
</dbReference>
<dbReference type="InterPro" id="IPR017853">
    <property type="entry name" value="GH"/>
</dbReference>
<evidence type="ECO:0000256" key="18">
    <source>
        <dbReference type="ARBA" id="ARBA00041808"/>
    </source>
</evidence>
<dbReference type="Pfam" id="PF14310">
    <property type="entry name" value="Fn3-like"/>
    <property type="match status" value="1"/>
</dbReference>
<feature type="chain" id="PRO_5002469162" description="Probable beta-glucosidase G" evidence="19">
    <location>
        <begin position="20"/>
        <end position="821"/>
    </location>
</feature>
<dbReference type="InterPro" id="IPR050288">
    <property type="entry name" value="Cellulose_deg_GH3"/>
</dbReference>
<evidence type="ECO:0000313" key="22">
    <source>
        <dbReference type="Proteomes" id="UP000033647"/>
    </source>
</evidence>
<evidence type="ECO:0000256" key="8">
    <source>
        <dbReference type="ARBA" id="ARBA00022801"/>
    </source>
</evidence>
<dbReference type="InterPro" id="IPR026891">
    <property type="entry name" value="Fn3-like"/>
</dbReference>
<evidence type="ECO:0000256" key="3">
    <source>
        <dbReference type="ARBA" id="ARBA00004987"/>
    </source>
</evidence>
<evidence type="ECO:0000256" key="6">
    <source>
        <dbReference type="ARBA" id="ARBA00022525"/>
    </source>
</evidence>
<keyword evidence="10" id="KW-0325">Glycoprotein</keyword>
<evidence type="ECO:0000313" key="21">
    <source>
        <dbReference type="EMBL" id="KJY01686.1"/>
    </source>
</evidence>
<evidence type="ECO:0000259" key="20">
    <source>
        <dbReference type="SMART" id="SM01217"/>
    </source>
</evidence>
<comment type="caution">
    <text evidence="21">The sequence shown here is derived from an EMBL/GenBank/DDBJ whole genome shotgun (WGS) entry which is preliminary data.</text>
</comment>
<dbReference type="Gene3D" id="3.20.20.300">
    <property type="entry name" value="Glycoside hydrolase, family 3, N-terminal domain"/>
    <property type="match status" value="1"/>
</dbReference>
<keyword evidence="7 19" id="KW-0732">Signal</keyword>
<keyword evidence="9" id="KW-0136">Cellulose degradation</keyword>
<evidence type="ECO:0000256" key="19">
    <source>
        <dbReference type="SAM" id="SignalP"/>
    </source>
</evidence>
<keyword evidence="11" id="KW-0119">Carbohydrate metabolism</keyword>
<gene>
    <name evidence="21" type="ORF">TI39_contig282g00013</name>
</gene>
<evidence type="ECO:0000256" key="13">
    <source>
        <dbReference type="ARBA" id="ARBA00023326"/>
    </source>
</evidence>
<keyword evidence="8" id="KW-0378">Hydrolase</keyword>
<dbReference type="InterPro" id="IPR002772">
    <property type="entry name" value="Glyco_hydro_3_C"/>
</dbReference>
<dbReference type="Pfam" id="PF01915">
    <property type="entry name" value="Glyco_hydro_3_C"/>
    <property type="match status" value="1"/>
</dbReference>
<dbReference type="InterPro" id="IPR001764">
    <property type="entry name" value="Glyco_hydro_3_N"/>
</dbReference>
<name>A0A0F4GZP6_9PEZI</name>
<evidence type="ECO:0000256" key="1">
    <source>
        <dbReference type="ARBA" id="ARBA00000448"/>
    </source>
</evidence>
<evidence type="ECO:0000256" key="9">
    <source>
        <dbReference type="ARBA" id="ARBA00023001"/>
    </source>
</evidence>
<dbReference type="GO" id="GO:0030245">
    <property type="term" value="P:cellulose catabolic process"/>
    <property type="evidence" value="ECO:0007669"/>
    <property type="project" value="UniProtKB-KW"/>
</dbReference>
<dbReference type="FunFam" id="3.20.20.300:FF:000002">
    <property type="entry name" value="Probable beta-glucosidase"/>
    <property type="match status" value="1"/>
</dbReference>
<keyword evidence="13" id="KW-0624">Polysaccharide degradation</keyword>
<keyword evidence="12" id="KW-0326">Glycosidase</keyword>
<dbReference type="Gene3D" id="3.40.50.1700">
    <property type="entry name" value="Glycoside hydrolase family 3 C-terminal domain"/>
    <property type="match status" value="1"/>
</dbReference>
<proteinExistence type="inferred from homology"/>
<dbReference type="OrthoDB" id="416222at2759"/>
<sequence length="821" mass="88429">MATLLNLAVLPLLLSGAAAQSYNPPARPEGSFTYVQPLNTTILGGYGNSPAVLPSPNATGVGGWEDALEKAKAFVSQLTLEEKAFMVTGQPGPCVGNIAPIARLGFNGLCLQDGPLSIRVADYASVFSAGVSAASTWDKAILYERGYLMGKEFKGKGAQVALSPVAGPLGRSAFGGRNWEGFSPDPYLTGIGMELTIRGHQDAGVQATAKHYIGNEQETQRNPTYNYSEGAPLNTVLQEAISSNIDDRTMHELYLWPFANSVKAGAASFMCAYQRLNGSYACENSKAQNGILKEELGFQGYIMSDWGGTHSGVASVEGGLDMNMPGGLGPYGTSYGVGSYYGGNITSMVNNGTVPESRIDDMIIRIMTPYYHLGQDKDFPSTDPSSADLNTFSPRSTYYRNDWNFGNDSSRDVREDHGDKIRVHGAAGTILLKNTNNALPLKAPRSIAIFGNDADQPTNGLINQDDFEYGTIVAGGGSGTGRPTYLITPLDALSAQAREDKSLIQVWLNNTLLANTDISTLWIPQKPDVCLVFLKAWAAESSDRYSLDAQWSGNEVVESVASVCNNTVVVMHIPGLINLPFASHPNVTAILTAHFPGQESGNSIVDILYGKTNPSGKLPYTIALNESDYNAPPVTAVNTTGIDDWQVYFDEKLEIDYRYFDAHDIPVLYEFGYGLSYTTFNASSISAAKVSSDPITTHPADLPIAPGGNPALWEVLYEVNATISNTGVVHGAAVPQLYVSLPESVPETPVRQLRGFEKIPLAAGESETVCFQLMRRDLSYWDVTVQQWVVPEGEFTFHVGFSSRDLRESTEATIVDAAGAY</sequence>
<evidence type="ECO:0000256" key="5">
    <source>
        <dbReference type="ARBA" id="ARBA00012744"/>
    </source>
</evidence>
<dbReference type="PANTHER" id="PTHR42715:SF12">
    <property type="entry name" value="BETA-GLUCOSIDASE G-RELATED"/>
    <property type="match status" value="1"/>
</dbReference>
<dbReference type="SUPFAM" id="SSF52279">
    <property type="entry name" value="Beta-D-glucan exohydrolase, C-terminal domain"/>
    <property type="match status" value="1"/>
</dbReference>